<dbReference type="EMBL" id="VSSQ01000453">
    <property type="protein sequence ID" value="MPL95074.1"/>
    <property type="molecule type" value="Genomic_DNA"/>
</dbReference>
<protein>
    <recommendedName>
        <fullName evidence="2">Phage major capsid protein</fullName>
    </recommendedName>
</protein>
<evidence type="ECO:0008006" key="2">
    <source>
        <dbReference type="Google" id="ProtNLM"/>
    </source>
</evidence>
<sequence length="334" mass="36598">MNKNDVVRLALDIYHGSAVVPAEFSDKKPEEVLRSALIELNGGSSTFDYKAFRRNKVDIFEIVEQIVPVIVNEGLQGDEFFMNLVDERNIALGDMNEFVAENRSMFVVAEMANGIAIPRRQKIGEKTSVTVPTTVHGVRIFDDLSRFMAGRVDWNTMIDKVARSYRATILNKVYTAFSNISATTPGLNNTYVTGGTYDEASLLALVEHVEAATGMAAKIVGTKAALRKCATAVIADAAKDDYYGVGYFGKLAGVPMVAVKNRHQVGTDTFVFPDTKIFVIASDDKPVKFVTEGEAVIIEKDGTTNSDMTMEYLYTERIGVAVLVADRLGVYSLS</sequence>
<gene>
    <name evidence="1" type="ORF">SDC9_41237</name>
</gene>
<accession>A0A644VUG4</accession>
<dbReference type="AlphaFoldDB" id="A0A644VUG4"/>
<organism evidence="1">
    <name type="scientific">bioreactor metagenome</name>
    <dbReference type="NCBI Taxonomy" id="1076179"/>
    <lineage>
        <taxon>unclassified sequences</taxon>
        <taxon>metagenomes</taxon>
        <taxon>ecological metagenomes</taxon>
    </lineage>
</organism>
<comment type="caution">
    <text evidence="1">The sequence shown here is derived from an EMBL/GenBank/DDBJ whole genome shotgun (WGS) entry which is preliminary data.</text>
</comment>
<reference evidence="1" key="1">
    <citation type="submission" date="2019-08" db="EMBL/GenBank/DDBJ databases">
        <authorList>
            <person name="Kucharzyk K."/>
            <person name="Murdoch R.W."/>
            <person name="Higgins S."/>
            <person name="Loffler F."/>
        </authorList>
    </citation>
    <scope>NUCLEOTIDE SEQUENCE</scope>
</reference>
<evidence type="ECO:0000313" key="1">
    <source>
        <dbReference type="EMBL" id="MPL95074.1"/>
    </source>
</evidence>
<proteinExistence type="predicted"/>
<name>A0A644VUG4_9ZZZZ</name>